<evidence type="ECO:0000256" key="10">
    <source>
        <dbReference type="ARBA" id="ARBA00022824"/>
    </source>
</evidence>
<dbReference type="eggNOG" id="KOG3342">
    <property type="taxonomic scope" value="Eukaryota"/>
</dbReference>
<dbReference type="STRING" id="905079.L1JHL1"/>
<evidence type="ECO:0000256" key="1">
    <source>
        <dbReference type="ARBA" id="ARBA00000677"/>
    </source>
</evidence>
<reference evidence="20" key="2">
    <citation type="submission" date="2012-11" db="EMBL/GenBank/DDBJ databases">
        <authorList>
            <person name="Kuo A."/>
            <person name="Curtis B.A."/>
            <person name="Tanifuji G."/>
            <person name="Burki F."/>
            <person name="Gruber A."/>
            <person name="Irimia M."/>
            <person name="Maruyama S."/>
            <person name="Arias M.C."/>
            <person name="Ball S.G."/>
            <person name="Gile G.H."/>
            <person name="Hirakawa Y."/>
            <person name="Hopkins J.F."/>
            <person name="Rensing S.A."/>
            <person name="Schmutz J."/>
            <person name="Symeonidi A."/>
            <person name="Elias M."/>
            <person name="Eveleigh R.J."/>
            <person name="Herman E.K."/>
            <person name="Klute M.J."/>
            <person name="Nakayama T."/>
            <person name="Obornik M."/>
            <person name="Reyes-Prieto A."/>
            <person name="Armbrust E.V."/>
            <person name="Aves S.J."/>
            <person name="Beiko R.G."/>
            <person name="Coutinho P."/>
            <person name="Dacks J.B."/>
            <person name="Durnford D.G."/>
            <person name="Fast N.M."/>
            <person name="Green B.R."/>
            <person name="Grisdale C."/>
            <person name="Hempe F."/>
            <person name="Henrissat B."/>
            <person name="Hoppner M.P."/>
            <person name="Ishida K.-I."/>
            <person name="Kim E."/>
            <person name="Koreny L."/>
            <person name="Kroth P.G."/>
            <person name="Liu Y."/>
            <person name="Malik S.-B."/>
            <person name="Maier U.G."/>
            <person name="McRose D."/>
            <person name="Mock T."/>
            <person name="Neilson J.A."/>
            <person name="Onodera N.T."/>
            <person name="Poole A.M."/>
            <person name="Pritham E.J."/>
            <person name="Richards T.A."/>
            <person name="Rocap G."/>
            <person name="Roy S.W."/>
            <person name="Sarai C."/>
            <person name="Schaack S."/>
            <person name="Shirato S."/>
            <person name="Slamovits C.H."/>
            <person name="Spencer D.F."/>
            <person name="Suzuki S."/>
            <person name="Worden A.Z."/>
            <person name="Zauner S."/>
            <person name="Barry K."/>
            <person name="Bell C."/>
            <person name="Bharti A.K."/>
            <person name="Crow J.A."/>
            <person name="Grimwood J."/>
            <person name="Kramer R."/>
            <person name="Lindquist E."/>
            <person name="Lucas S."/>
            <person name="Salamov A."/>
            <person name="McFadden G.I."/>
            <person name="Lane C.E."/>
            <person name="Keeling P.J."/>
            <person name="Gray M.W."/>
            <person name="Grigoriev I.V."/>
            <person name="Archibald J.M."/>
        </authorList>
    </citation>
    <scope>NUCLEOTIDE SEQUENCE</scope>
    <source>
        <strain evidence="20">CCMP2712</strain>
    </source>
</reference>
<evidence type="ECO:0000256" key="8">
    <source>
        <dbReference type="ARBA" id="ARBA00022692"/>
    </source>
</evidence>
<sequence length="179" mass="20321">MNVMSETFQALRTMRKRQLAHQVINLGLIITSALMIWKFLMVVTHSESPVVVVLSGSMEPAFQRGDILFLWLGSAPFRIGEIVVFKIEGRDIPIVHRVIKVHEKHDGTTDVLTKGDNNDVDDRGLYAPDQRWLNKKHIIGRAVGYLPYVGMVTIIMNDYPYLKYALIGLLGIFVLTSRE</sequence>
<organism evidence="18">
    <name type="scientific">Guillardia theta (strain CCMP2712)</name>
    <name type="common">Cryptophyte</name>
    <dbReference type="NCBI Taxonomy" id="905079"/>
    <lineage>
        <taxon>Eukaryota</taxon>
        <taxon>Cryptophyceae</taxon>
        <taxon>Pyrenomonadales</taxon>
        <taxon>Geminigeraceae</taxon>
        <taxon>Guillardia</taxon>
    </lineage>
</organism>
<dbReference type="EMBL" id="JH992989">
    <property type="protein sequence ID" value="EKX47590.1"/>
    <property type="molecule type" value="Genomic_DNA"/>
</dbReference>
<comment type="catalytic activity">
    <reaction evidence="1">
        <text>Cleavage of hydrophobic, N-terminal signal or leader sequences from secreted and periplasmic proteins.</text>
        <dbReference type="EC" id="3.4.21.89"/>
    </reaction>
</comment>
<dbReference type="InterPro" id="IPR019758">
    <property type="entry name" value="Pept_S26A_signal_pept_1_CS"/>
</dbReference>
<name>L1JHL1_GUITC</name>
<dbReference type="HOGENOM" id="CLU_089996_0_0_1"/>
<dbReference type="PANTHER" id="PTHR10806:SF6">
    <property type="entry name" value="SIGNAL PEPTIDASE COMPLEX CATALYTIC SUBUNIT SEC11"/>
    <property type="match status" value="1"/>
</dbReference>
<gene>
    <name evidence="18" type="ORF">GUITHDRAFT_137365</name>
</gene>
<comment type="similarity">
    <text evidence="3">Belongs to the peptidase S26B family.</text>
</comment>
<evidence type="ECO:0000256" key="15">
    <source>
        <dbReference type="ARBA" id="ARBA00045533"/>
    </source>
</evidence>
<dbReference type="FunFam" id="2.10.109.10:FF:000003">
    <property type="entry name" value="Signal peptidase complex catalytic subunit SEC11"/>
    <property type="match status" value="1"/>
</dbReference>
<dbReference type="Gene3D" id="2.10.109.10">
    <property type="entry name" value="Umud Fragment, subunit A"/>
    <property type="match status" value="1"/>
</dbReference>
<evidence type="ECO:0000256" key="13">
    <source>
        <dbReference type="ARBA" id="ARBA00023136"/>
    </source>
</evidence>
<feature type="transmembrane region" description="Helical" evidence="16">
    <location>
        <begin position="161"/>
        <end position="177"/>
    </location>
</feature>
<comment type="subcellular location">
    <subcellularLocation>
        <location evidence="2">Endoplasmic reticulum membrane</location>
        <topology evidence="2">Single-pass type II membrane protein</topology>
    </subcellularLocation>
</comment>
<keyword evidence="20" id="KW-1185">Reference proteome</keyword>
<keyword evidence="12 16" id="KW-1133">Transmembrane helix</keyword>
<dbReference type="GeneID" id="17304195"/>
<dbReference type="EC" id="3.4.21.89" evidence="4"/>
<evidence type="ECO:0000256" key="9">
    <source>
        <dbReference type="ARBA" id="ARBA00022801"/>
    </source>
</evidence>
<evidence type="ECO:0000256" key="11">
    <source>
        <dbReference type="ARBA" id="ARBA00022968"/>
    </source>
</evidence>
<keyword evidence="13 16" id="KW-0472">Membrane</keyword>
<dbReference type="PANTHER" id="PTHR10806">
    <property type="entry name" value="SIGNAL PEPTIDASE COMPLEX CATALYTIC SUBUNIT SEC11"/>
    <property type="match status" value="1"/>
</dbReference>
<evidence type="ECO:0000256" key="2">
    <source>
        <dbReference type="ARBA" id="ARBA00004648"/>
    </source>
</evidence>
<dbReference type="NCBIfam" id="TIGR02228">
    <property type="entry name" value="sigpep_I_arch"/>
    <property type="match status" value="1"/>
</dbReference>
<dbReference type="EnsemblProtists" id="EKX47590">
    <property type="protein sequence ID" value="EKX47590"/>
    <property type="gene ID" value="GUITHDRAFT_137365"/>
</dbReference>
<evidence type="ECO:0000256" key="12">
    <source>
        <dbReference type="ARBA" id="ARBA00022989"/>
    </source>
</evidence>
<evidence type="ECO:0000313" key="19">
    <source>
        <dbReference type="EnsemblProtists" id="EKX47590"/>
    </source>
</evidence>
<dbReference type="KEGG" id="gtt:GUITHDRAFT_137365"/>
<evidence type="ECO:0000256" key="6">
    <source>
        <dbReference type="ARBA" id="ARBA00021755"/>
    </source>
</evidence>
<keyword evidence="10" id="KW-0256">Endoplasmic reticulum</keyword>
<protein>
    <recommendedName>
        <fullName evidence="5">Signal peptidase complex catalytic subunit SEC11</fullName>
        <ecNumber evidence="4">3.4.21.89</ecNumber>
    </recommendedName>
    <alternativeName>
        <fullName evidence="14">Signal peptidase I</fullName>
    </alternativeName>
    <alternativeName>
        <fullName evidence="6">Signal peptidase complex catalytic subunit sec11</fullName>
    </alternativeName>
</protein>
<dbReference type="CDD" id="cd06530">
    <property type="entry name" value="S26_SPase_I"/>
    <property type="match status" value="1"/>
</dbReference>
<dbReference type="SUPFAM" id="SSF51306">
    <property type="entry name" value="LexA/Signal peptidase"/>
    <property type="match status" value="1"/>
</dbReference>
<evidence type="ECO:0000313" key="20">
    <source>
        <dbReference type="Proteomes" id="UP000011087"/>
    </source>
</evidence>
<evidence type="ECO:0000256" key="3">
    <source>
        <dbReference type="ARBA" id="ARBA00011035"/>
    </source>
</evidence>
<dbReference type="RefSeq" id="XP_005834570.1">
    <property type="nucleotide sequence ID" value="XM_005834513.1"/>
</dbReference>
<accession>L1JHL1</accession>
<feature type="domain" description="Peptidase S24/S26A/S26B/S26C" evidence="17">
    <location>
        <begin position="38"/>
        <end position="142"/>
    </location>
</feature>
<keyword evidence="8 16" id="KW-0812">Transmembrane</keyword>
<evidence type="ECO:0000313" key="18">
    <source>
        <dbReference type="EMBL" id="EKX47590.1"/>
    </source>
</evidence>
<dbReference type="GO" id="GO:0004252">
    <property type="term" value="F:serine-type endopeptidase activity"/>
    <property type="evidence" value="ECO:0007669"/>
    <property type="project" value="InterPro"/>
</dbReference>
<evidence type="ECO:0000256" key="14">
    <source>
        <dbReference type="ARBA" id="ARBA00033305"/>
    </source>
</evidence>
<keyword evidence="11" id="KW-0735">Signal-anchor</keyword>
<dbReference type="PROSITE" id="PS00761">
    <property type="entry name" value="SPASE_I_3"/>
    <property type="match status" value="1"/>
</dbReference>
<dbReference type="PRINTS" id="PR00728">
    <property type="entry name" value="SIGNALPTASE"/>
</dbReference>
<dbReference type="PaxDb" id="55529-EKX47590"/>
<dbReference type="OrthoDB" id="10257561at2759"/>
<evidence type="ECO:0000256" key="5">
    <source>
        <dbReference type="ARBA" id="ARBA00019685"/>
    </source>
</evidence>
<evidence type="ECO:0000256" key="7">
    <source>
        <dbReference type="ARBA" id="ARBA00022670"/>
    </source>
</evidence>
<evidence type="ECO:0000256" key="4">
    <source>
        <dbReference type="ARBA" id="ARBA00013208"/>
    </source>
</evidence>
<dbReference type="InterPro" id="IPR015927">
    <property type="entry name" value="Peptidase_S24_S26A/B/C"/>
</dbReference>
<evidence type="ECO:0000259" key="17">
    <source>
        <dbReference type="Pfam" id="PF00717"/>
    </source>
</evidence>
<keyword evidence="7" id="KW-0645">Protease</keyword>
<evidence type="ECO:0000256" key="16">
    <source>
        <dbReference type="SAM" id="Phobius"/>
    </source>
</evidence>
<reference evidence="18 20" key="1">
    <citation type="journal article" date="2012" name="Nature">
        <title>Algal genomes reveal evolutionary mosaicism and the fate of nucleomorphs.</title>
        <authorList>
            <consortium name="DOE Joint Genome Institute"/>
            <person name="Curtis B.A."/>
            <person name="Tanifuji G."/>
            <person name="Burki F."/>
            <person name="Gruber A."/>
            <person name="Irimia M."/>
            <person name="Maruyama S."/>
            <person name="Arias M.C."/>
            <person name="Ball S.G."/>
            <person name="Gile G.H."/>
            <person name="Hirakawa Y."/>
            <person name="Hopkins J.F."/>
            <person name="Kuo A."/>
            <person name="Rensing S.A."/>
            <person name="Schmutz J."/>
            <person name="Symeonidi A."/>
            <person name="Elias M."/>
            <person name="Eveleigh R.J."/>
            <person name="Herman E.K."/>
            <person name="Klute M.J."/>
            <person name="Nakayama T."/>
            <person name="Obornik M."/>
            <person name="Reyes-Prieto A."/>
            <person name="Armbrust E.V."/>
            <person name="Aves S.J."/>
            <person name="Beiko R.G."/>
            <person name="Coutinho P."/>
            <person name="Dacks J.B."/>
            <person name="Durnford D.G."/>
            <person name="Fast N.M."/>
            <person name="Green B.R."/>
            <person name="Grisdale C.J."/>
            <person name="Hempel F."/>
            <person name="Henrissat B."/>
            <person name="Hoppner M.P."/>
            <person name="Ishida K."/>
            <person name="Kim E."/>
            <person name="Koreny L."/>
            <person name="Kroth P.G."/>
            <person name="Liu Y."/>
            <person name="Malik S.B."/>
            <person name="Maier U.G."/>
            <person name="McRose D."/>
            <person name="Mock T."/>
            <person name="Neilson J.A."/>
            <person name="Onodera N.T."/>
            <person name="Poole A.M."/>
            <person name="Pritham E.J."/>
            <person name="Richards T.A."/>
            <person name="Rocap G."/>
            <person name="Roy S.W."/>
            <person name="Sarai C."/>
            <person name="Schaack S."/>
            <person name="Shirato S."/>
            <person name="Slamovits C.H."/>
            <person name="Spencer D.F."/>
            <person name="Suzuki S."/>
            <person name="Worden A.Z."/>
            <person name="Zauner S."/>
            <person name="Barry K."/>
            <person name="Bell C."/>
            <person name="Bharti A.K."/>
            <person name="Crow J.A."/>
            <person name="Grimwood J."/>
            <person name="Kramer R."/>
            <person name="Lindquist E."/>
            <person name="Lucas S."/>
            <person name="Salamov A."/>
            <person name="McFadden G.I."/>
            <person name="Lane C.E."/>
            <person name="Keeling P.J."/>
            <person name="Gray M.W."/>
            <person name="Grigoriev I.V."/>
            <person name="Archibald J.M."/>
        </authorList>
    </citation>
    <scope>NUCLEOTIDE SEQUENCE</scope>
    <source>
        <strain evidence="18 20">CCMP2712</strain>
    </source>
</reference>
<dbReference type="InterPro" id="IPR019756">
    <property type="entry name" value="Pept_S26A_signal_pept_1_Ser-AS"/>
</dbReference>
<dbReference type="GO" id="GO:0009003">
    <property type="term" value="F:signal peptidase activity"/>
    <property type="evidence" value="ECO:0007669"/>
    <property type="project" value="UniProtKB-EC"/>
</dbReference>
<proteinExistence type="inferred from homology"/>
<dbReference type="Proteomes" id="UP000011087">
    <property type="component" value="Unassembled WGS sequence"/>
</dbReference>
<dbReference type="Pfam" id="PF00717">
    <property type="entry name" value="Peptidase_S24"/>
    <property type="match status" value="1"/>
</dbReference>
<dbReference type="AlphaFoldDB" id="L1JHL1"/>
<dbReference type="OMA" id="GSMEPFM"/>
<dbReference type="InterPro" id="IPR036286">
    <property type="entry name" value="LexA/Signal_pep-like_sf"/>
</dbReference>
<dbReference type="InterPro" id="IPR001733">
    <property type="entry name" value="Peptidase_S26B"/>
</dbReference>
<dbReference type="MEROPS" id="S26.010"/>
<feature type="transmembrane region" description="Helical" evidence="16">
    <location>
        <begin position="20"/>
        <end position="40"/>
    </location>
</feature>
<dbReference type="PROSITE" id="PS00501">
    <property type="entry name" value="SPASE_I_1"/>
    <property type="match status" value="1"/>
</dbReference>
<keyword evidence="9" id="KW-0378">Hydrolase</keyword>
<comment type="function">
    <text evidence="15">Catalytic component of the signal peptidase complex (SPC) which catalyzes the cleavage of N-terminal signal sequences from nascent proteins as they are translocated into the lumen of the endoplasmic reticulum. Specifically cleaves N-terminal signal peptides that contain a hydrophobic alpha-helix (h-region) shorter than 18-20 amino acids.</text>
</comment>
<dbReference type="GO" id="GO:0006465">
    <property type="term" value="P:signal peptide processing"/>
    <property type="evidence" value="ECO:0007669"/>
    <property type="project" value="InterPro"/>
</dbReference>
<reference evidence="19" key="3">
    <citation type="submission" date="2015-06" db="UniProtKB">
        <authorList>
            <consortium name="EnsemblProtists"/>
        </authorList>
    </citation>
    <scope>IDENTIFICATION</scope>
</reference>
<dbReference type="InterPro" id="IPR019533">
    <property type="entry name" value="Peptidase_S26"/>
</dbReference>
<dbReference type="GO" id="GO:0005787">
    <property type="term" value="C:signal peptidase complex"/>
    <property type="evidence" value="ECO:0007669"/>
    <property type="project" value="UniProtKB-ARBA"/>
</dbReference>